<sequence>MSPRTPLNPENDRDGYDESQRAEVHEYEGGGPGDGIIKTDMTQDRGGDLDEELDGRAPEAPDGFQEMAGASVDDLDDDDLNDEDGDDVLTDGQDEDDSNAL</sequence>
<evidence type="ECO:0008006" key="4">
    <source>
        <dbReference type="Google" id="ProtNLM"/>
    </source>
</evidence>
<comment type="caution">
    <text evidence="2">The sequence shown here is derived from an EMBL/GenBank/DDBJ whole genome shotgun (WGS) entry which is preliminary data.</text>
</comment>
<evidence type="ECO:0000313" key="2">
    <source>
        <dbReference type="EMBL" id="NJC34654.1"/>
    </source>
</evidence>
<dbReference type="Proteomes" id="UP000734218">
    <property type="component" value="Unassembled WGS sequence"/>
</dbReference>
<dbReference type="EMBL" id="JAATJE010000002">
    <property type="protein sequence ID" value="NJC34654.1"/>
    <property type="molecule type" value="Genomic_DNA"/>
</dbReference>
<accession>A0ABX0XN32</accession>
<feature type="compositionally biased region" description="Basic and acidic residues" evidence="1">
    <location>
        <begin position="41"/>
        <end position="59"/>
    </location>
</feature>
<protein>
    <recommendedName>
        <fullName evidence="4">DNA primase</fullName>
    </recommendedName>
</protein>
<proteinExistence type="predicted"/>
<keyword evidence="3" id="KW-1185">Reference proteome</keyword>
<gene>
    <name evidence="2" type="ORF">GGR88_002168</name>
</gene>
<evidence type="ECO:0000256" key="1">
    <source>
        <dbReference type="SAM" id="MobiDB-lite"/>
    </source>
</evidence>
<evidence type="ECO:0000313" key="3">
    <source>
        <dbReference type="Proteomes" id="UP000734218"/>
    </source>
</evidence>
<reference evidence="2 3" key="1">
    <citation type="submission" date="2020-03" db="EMBL/GenBank/DDBJ databases">
        <title>Genomic Encyclopedia of Type Strains, Phase IV (KMG-IV): sequencing the most valuable type-strain genomes for metagenomic binning, comparative biology and taxonomic classification.</title>
        <authorList>
            <person name="Goeker M."/>
        </authorList>
    </citation>
    <scope>NUCLEOTIDE SEQUENCE [LARGE SCALE GENOMIC DNA]</scope>
    <source>
        <strain evidence="2 3">DSM 27651</strain>
    </source>
</reference>
<dbReference type="RefSeq" id="WP_167954826.1">
    <property type="nucleotide sequence ID" value="NZ_JAATJE010000002.1"/>
</dbReference>
<organism evidence="2 3">
    <name type="scientific">Sphingomonas jejuensis</name>
    <dbReference type="NCBI Taxonomy" id="904715"/>
    <lineage>
        <taxon>Bacteria</taxon>
        <taxon>Pseudomonadati</taxon>
        <taxon>Pseudomonadota</taxon>
        <taxon>Alphaproteobacteria</taxon>
        <taxon>Sphingomonadales</taxon>
        <taxon>Sphingomonadaceae</taxon>
        <taxon>Sphingomonas</taxon>
    </lineage>
</organism>
<feature type="compositionally biased region" description="Acidic residues" evidence="1">
    <location>
        <begin position="73"/>
        <end position="101"/>
    </location>
</feature>
<feature type="compositionally biased region" description="Basic and acidic residues" evidence="1">
    <location>
        <begin position="10"/>
        <end position="28"/>
    </location>
</feature>
<name>A0ABX0XN32_9SPHN</name>
<feature type="region of interest" description="Disordered" evidence="1">
    <location>
        <begin position="1"/>
        <end position="101"/>
    </location>
</feature>